<dbReference type="PROSITE" id="PS51688">
    <property type="entry name" value="ICA"/>
    <property type="match status" value="1"/>
</dbReference>
<sequence length="473" mass="49986">MKKLFIFACLITLTSLLTALGQSTTILPGILLPQMTTAQRTALVSPQNGMLVYDTNTQSYWYRQGGTWVSLSVGGGVSNYWQLAGAGGNEIQNVNTGGFWSANPVGMTNVSDNTTNPPTAPVSGAGTRLMWIPSRSAFRAGTVALDRSSDWDAANIGLFSFATGYNTRAGGSYSTAMGHFTIASGNYATALGAGTTASGSYAAAIGIGARATGNYSVALGFSTLASGPSSTAMGDITTASGITSTAIGTSAVASGHYSTAMGYKVNTNGKNGSFVIGDYDPYLQGETIVGSPNQFVARFANGYWLMTCGDTGNGNPSNNVRTGIVAGPGANAWSAISDSAKKEKLLPIDGEGLLHKIAKFRLATWNYKGQDPKAFRHYGPMAQDFYAAFGKDGFGTIGCDTLINQADFDGINFAAIQSLVKRTNELRSTNDELRMKNEALENRLAKMEKEWEELRQMLASKTIENNITTETKH</sequence>
<dbReference type="Gene3D" id="2.150.10.10">
    <property type="entry name" value="Serralysin-like metalloprotease, C-terminal"/>
    <property type="match status" value="2"/>
</dbReference>
<dbReference type="InterPro" id="IPR030392">
    <property type="entry name" value="S74_ICA"/>
</dbReference>
<protein>
    <submittedName>
        <fullName evidence="4">Tail fiber domain-containing protein</fullName>
    </submittedName>
</protein>
<keyword evidence="2" id="KW-0732">Signal</keyword>
<dbReference type="RefSeq" id="WP_253530362.1">
    <property type="nucleotide sequence ID" value="NZ_JAMZEL010000009.1"/>
</dbReference>
<dbReference type="Pfam" id="PF13884">
    <property type="entry name" value="Peptidase_S74"/>
    <property type="match status" value="1"/>
</dbReference>
<evidence type="ECO:0000256" key="2">
    <source>
        <dbReference type="SAM" id="SignalP"/>
    </source>
</evidence>
<feature type="signal peptide" evidence="2">
    <location>
        <begin position="1"/>
        <end position="19"/>
    </location>
</feature>
<dbReference type="InterPro" id="IPR008640">
    <property type="entry name" value="Adhesin_Head_dom"/>
</dbReference>
<comment type="caution">
    <text evidence="4">The sequence shown here is derived from an EMBL/GenBank/DDBJ whole genome shotgun (WGS) entry which is preliminary data.</text>
</comment>
<dbReference type="EMBL" id="JAMZEL010000009">
    <property type="protein sequence ID" value="MCP1384629.1"/>
    <property type="molecule type" value="Genomic_DNA"/>
</dbReference>
<dbReference type="InterPro" id="IPR011049">
    <property type="entry name" value="Serralysin-like_metalloprot_C"/>
</dbReference>
<organism evidence="4 5">
    <name type="scientific">Runella salmonicolor</name>
    <dbReference type="NCBI Taxonomy" id="2950278"/>
    <lineage>
        <taxon>Bacteria</taxon>
        <taxon>Pseudomonadati</taxon>
        <taxon>Bacteroidota</taxon>
        <taxon>Cytophagia</taxon>
        <taxon>Cytophagales</taxon>
        <taxon>Spirosomataceae</taxon>
        <taxon>Runella</taxon>
    </lineage>
</organism>
<feature type="coiled-coil region" evidence="1">
    <location>
        <begin position="416"/>
        <end position="464"/>
    </location>
</feature>
<proteinExistence type="predicted"/>
<dbReference type="Pfam" id="PF05658">
    <property type="entry name" value="YadA_head"/>
    <property type="match status" value="3"/>
</dbReference>
<reference evidence="4 5" key="1">
    <citation type="submission" date="2022-06" db="EMBL/GenBank/DDBJ databases">
        <title>Runella sp. S5 genome sequencing.</title>
        <authorList>
            <person name="Park S."/>
        </authorList>
    </citation>
    <scope>NUCLEOTIDE SEQUENCE [LARGE SCALE GENOMIC DNA]</scope>
    <source>
        <strain evidence="4 5">S5</strain>
    </source>
</reference>
<evidence type="ECO:0000313" key="5">
    <source>
        <dbReference type="Proteomes" id="UP001204772"/>
    </source>
</evidence>
<evidence type="ECO:0000259" key="3">
    <source>
        <dbReference type="PROSITE" id="PS51688"/>
    </source>
</evidence>
<feature type="domain" description="Peptidase S74" evidence="3">
    <location>
        <begin position="337"/>
        <end position="430"/>
    </location>
</feature>
<evidence type="ECO:0000313" key="4">
    <source>
        <dbReference type="EMBL" id="MCP1384629.1"/>
    </source>
</evidence>
<dbReference type="CDD" id="cd12820">
    <property type="entry name" value="LbR_YadA-like"/>
    <property type="match status" value="1"/>
</dbReference>
<keyword evidence="5" id="KW-1185">Reference proteome</keyword>
<name>A0ABT1FSB0_9BACT</name>
<feature type="chain" id="PRO_5047450541" evidence="2">
    <location>
        <begin position="20"/>
        <end position="473"/>
    </location>
</feature>
<accession>A0ABT1FSB0</accession>
<evidence type="ECO:0000256" key="1">
    <source>
        <dbReference type="SAM" id="Coils"/>
    </source>
</evidence>
<dbReference type="SUPFAM" id="SSF101967">
    <property type="entry name" value="Adhesin YadA, collagen-binding domain"/>
    <property type="match status" value="1"/>
</dbReference>
<keyword evidence="1" id="KW-0175">Coiled coil</keyword>
<gene>
    <name evidence="4" type="ORF">NCI00_19495</name>
</gene>
<dbReference type="Proteomes" id="UP001204772">
    <property type="component" value="Unassembled WGS sequence"/>
</dbReference>